<evidence type="ECO:0000313" key="2">
    <source>
        <dbReference type="EMBL" id="CCA75537.1"/>
    </source>
</evidence>
<evidence type="ECO:0000313" key="3">
    <source>
        <dbReference type="Proteomes" id="UP000007148"/>
    </source>
</evidence>
<feature type="transmembrane region" description="Helical" evidence="1">
    <location>
        <begin position="86"/>
        <end position="110"/>
    </location>
</feature>
<dbReference type="PANTHER" id="PTHR35043:SF7">
    <property type="entry name" value="TRANSCRIPTION FACTOR DOMAIN-CONTAINING PROTEIN"/>
    <property type="match status" value="1"/>
</dbReference>
<proteinExistence type="predicted"/>
<dbReference type="HOGENOM" id="CLU_022883_6_1_1"/>
<keyword evidence="1" id="KW-0812">Transmembrane</keyword>
<reference evidence="2 3" key="1">
    <citation type="journal article" date="2011" name="PLoS Pathog.">
        <title>Endophytic Life Strategies Decoded by Genome and Transcriptome Analyses of the Mutualistic Root Symbiont Piriformospora indica.</title>
        <authorList>
            <person name="Zuccaro A."/>
            <person name="Lahrmann U."/>
            <person name="Guldener U."/>
            <person name="Langen G."/>
            <person name="Pfiffi S."/>
            <person name="Biedenkopf D."/>
            <person name="Wong P."/>
            <person name="Samans B."/>
            <person name="Grimm C."/>
            <person name="Basiewicz M."/>
            <person name="Murat C."/>
            <person name="Martin F."/>
            <person name="Kogel K.H."/>
        </authorList>
    </citation>
    <scope>NUCLEOTIDE SEQUENCE [LARGE SCALE GENOMIC DNA]</scope>
    <source>
        <strain evidence="2 3">DSM 11827</strain>
    </source>
</reference>
<dbReference type="OMA" id="MIAPEMI"/>
<comment type="caution">
    <text evidence="2">The sequence shown here is derived from an EMBL/GenBank/DDBJ whole genome shotgun (WGS) entry which is preliminary data.</text>
</comment>
<evidence type="ECO:0000256" key="1">
    <source>
        <dbReference type="SAM" id="Phobius"/>
    </source>
</evidence>
<protein>
    <submittedName>
        <fullName evidence="2">Uncharacterized protein</fullName>
    </submittedName>
</protein>
<dbReference type="PANTHER" id="PTHR35043">
    <property type="entry name" value="TRANSCRIPTION FACTOR DOMAIN-CONTAINING PROTEIN"/>
    <property type="match status" value="1"/>
</dbReference>
<name>G4TW44_SERID</name>
<feature type="transmembrane region" description="Helical" evidence="1">
    <location>
        <begin position="236"/>
        <end position="254"/>
    </location>
</feature>
<feature type="transmembrane region" description="Helical" evidence="1">
    <location>
        <begin position="391"/>
        <end position="414"/>
    </location>
</feature>
<keyword evidence="3" id="KW-1185">Reference proteome</keyword>
<accession>G4TW44</accession>
<feature type="transmembrane region" description="Helical" evidence="1">
    <location>
        <begin position="320"/>
        <end position="348"/>
    </location>
</feature>
<sequence length="437" mass="49565">MALSLASYAISSRDAVSNSVIAPQDCALRYRALPDIIWSCLSTIFLCTWVSMHPDVPEPFSMKGFGWWKSSQARAWHFVRRRLFPFVLALLFPEWVLIFSISQFISASFLKLEAKHLSLNQTFFIVMGGFHGREAKPARTPGIEMFNPLGPTESQPITVGNNSVPTEEDEVSYHPLDKFDVLQLLKAKQLQIPRSREIEDKSKHDQIAKLLVLVQTIWFVTQCVGRKIQHLPLTKLEIVTLAYIIINIATYAFWWKKPYCVEEAVRIVYKEPMEQEKRPLRKRTSKPSTEIIKVVMYTISGEGSLKAFGKAFRDRKARRIIVALISFVASIVVLTVSGALFGAVHFLAWESSFPTPVEQLLWRIFSIVLTGIPVIMPPLAFAILNVSLRPLSILLSMLAFIYLVGRAVTLVLAFTTLRHLPPGAYRGVEWSHFLPHV</sequence>
<dbReference type="InParanoid" id="G4TW44"/>
<keyword evidence="1" id="KW-1133">Transmembrane helix</keyword>
<dbReference type="OrthoDB" id="9451547at2759"/>
<dbReference type="EMBL" id="CAFZ01000468">
    <property type="protein sequence ID" value="CCA75537.1"/>
    <property type="molecule type" value="Genomic_DNA"/>
</dbReference>
<dbReference type="Proteomes" id="UP000007148">
    <property type="component" value="Unassembled WGS sequence"/>
</dbReference>
<gene>
    <name evidence="2" type="ORF">PIIN_09527</name>
</gene>
<organism evidence="2 3">
    <name type="scientific">Serendipita indica (strain DSM 11827)</name>
    <name type="common">Root endophyte fungus</name>
    <name type="synonym">Piriformospora indica</name>
    <dbReference type="NCBI Taxonomy" id="1109443"/>
    <lineage>
        <taxon>Eukaryota</taxon>
        <taxon>Fungi</taxon>
        <taxon>Dikarya</taxon>
        <taxon>Basidiomycota</taxon>
        <taxon>Agaricomycotina</taxon>
        <taxon>Agaricomycetes</taxon>
        <taxon>Sebacinales</taxon>
        <taxon>Serendipitaceae</taxon>
        <taxon>Serendipita</taxon>
    </lineage>
</organism>
<feature type="transmembrane region" description="Helical" evidence="1">
    <location>
        <begin position="360"/>
        <end position="384"/>
    </location>
</feature>
<dbReference type="AlphaFoldDB" id="G4TW44"/>
<keyword evidence="1" id="KW-0472">Membrane</keyword>
<dbReference type="eggNOG" id="ENOG502SI8N">
    <property type="taxonomic scope" value="Eukaryota"/>
</dbReference>